<dbReference type="Proteomes" id="UP001178288">
    <property type="component" value="Chromosome"/>
</dbReference>
<organism evidence="1 2">
    <name type="scientific">Neobacillus novalis</name>
    <dbReference type="NCBI Taxonomy" id="220687"/>
    <lineage>
        <taxon>Bacteria</taxon>
        <taxon>Bacillati</taxon>
        <taxon>Bacillota</taxon>
        <taxon>Bacilli</taxon>
        <taxon>Bacillales</taxon>
        <taxon>Bacillaceae</taxon>
        <taxon>Neobacillus</taxon>
    </lineage>
</organism>
<dbReference type="RefSeq" id="WP_066084032.1">
    <property type="nucleotide sequence ID" value="NZ_CP126114.1"/>
</dbReference>
<dbReference type="AlphaFoldDB" id="A0AA95SDZ4"/>
<gene>
    <name evidence="1" type="ORF">QNH39_07305</name>
</gene>
<proteinExistence type="predicted"/>
<dbReference type="KEGG" id="nnv:QNH39_07305"/>
<name>A0AA95SDZ4_9BACI</name>
<protein>
    <recommendedName>
        <fullName evidence="3">HesB/YadR/YfhF family protein</fullName>
    </recommendedName>
</protein>
<dbReference type="EMBL" id="CP126114">
    <property type="protein sequence ID" value="WHY87628.1"/>
    <property type="molecule type" value="Genomic_DNA"/>
</dbReference>
<evidence type="ECO:0008006" key="3">
    <source>
        <dbReference type="Google" id="ProtNLM"/>
    </source>
</evidence>
<keyword evidence="2" id="KW-1185">Reference proteome</keyword>
<evidence type="ECO:0000313" key="1">
    <source>
        <dbReference type="EMBL" id="WHY87628.1"/>
    </source>
</evidence>
<accession>A0AA95SDZ4</accession>
<evidence type="ECO:0000313" key="2">
    <source>
        <dbReference type="Proteomes" id="UP001178288"/>
    </source>
</evidence>
<sequence length="103" mass="11886">MFISIDEKAGLWFSKEFEITKPFSIRMFPQYAGFGEKHKGYSLAFSAEYPANAGITKVINGITFFVEDNDVWFFKDTETYLSVDELLDELHVTYKEEAGIKVH</sequence>
<reference evidence="1" key="1">
    <citation type="submission" date="2023-05" db="EMBL/GenBank/DDBJ databases">
        <title>Comparative genomics of Bacillaceae isolates and their secondary metabolite potential.</title>
        <authorList>
            <person name="Song L."/>
            <person name="Nielsen L.J."/>
            <person name="Mohite O."/>
            <person name="Xu X."/>
            <person name="Weber T."/>
            <person name="Kovacs A.T."/>
        </authorList>
    </citation>
    <scope>NUCLEOTIDE SEQUENCE</scope>
    <source>
        <strain evidence="1">XLM17</strain>
    </source>
</reference>